<dbReference type="FunFam" id="1.20.1720.10:FF:000005">
    <property type="entry name" value="Bcr/CflA family efflux transporter"/>
    <property type="match status" value="1"/>
</dbReference>
<keyword evidence="3 8" id="KW-0813">Transport</keyword>
<evidence type="ECO:0000256" key="4">
    <source>
        <dbReference type="ARBA" id="ARBA00022475"/>
    </source>
</evidence>
<keyword evidence="5 8" id="KW-0812">Transmembrane</keyword>
<comment type="similarity">
    <text evidence="2 8">Belongs to the major facilitator superfamily. Bcr/CmlA family.</text>
</comment>
<feature type="transmembrane region" description="Helical" evidence="8">
    <location>
        <begin position="250"/>
        <end position="268"/>
    </location>
</feature>
<feature type="transmembrane region" description="Helical" evidence="8">
    <location>
        <begin position="345"/>
        <end position="364"/>
    </location>
</feature>
<dbReference type="AlphaFoldDB" id="A0A1G7UCM2"/>
<dbReference type="InterPro" id="IPR004812">
    <property type="entry name" value="Efflux_drug-R_Bcr/CmlA"/>
</dbReference>
<dbReference type="PANTHER" id="PTHR23502:SF132">
    <property type="entry name" value="POLYAMINE TRANSPORTER 2-RELATED"/>
    <property type="match status" value="1"/>
</dbReference>
<evidence type="ECO:0000256" key="8">
    <source>
        <dbReference type="RuleBase" id="RU365088"/>
    </source>
</evidence>
<dbReference type="RefSeq" id="WP_090021616.1">
    <property type="nucleotide sequence ID" value="NZ_FNCE01000013.1"/>
</dbReference>
<dbReference type="Gene3D" id="1.20.1720.10">
    <property type="entry name" value="Multidrug resistance protein D"/>
    <property type="match status" value="1"/>
</dbReference>
<dbReference type="PANTHER" id="PTHR23502">
    <property type="entry name" value="MAJOR FACILITATOR SUPERFAMILY"/>
    <property type="match status" value="1"/>
</dbReference>
<dbReference type="Pfam" id="PF07690">
    <property type="entry name" value="MFS_1"/>
    <property type="match status" value="1"/>
</dbReference>
<evidence type="ECO:0000313" key="11">
    <source>
        <dbReference type="Proteomes" id="UP000199415"/>
    </source>
</evidence>
<dbReference type="SUPFAM" id="SSF103473">
    <property type="entry name" value="MFS general substrate transporter"/>
    <property type="match status" value="1"/>
</dbReference>
<dbReference type="EMBL" id="FNCE01000013">
    <property type="protein sequence ID" value="SDG44500.1"/>
    <property type="molecule type" value="Genomic_DNA"/>
</dbReference>
<feature type="transmembrane region" description="Helical" evidence="8">
    <location>
        <begin position="76"/>
        <end position="95"/>
    </location>
</feature>
<dbReference type="InterPro" id="IPR020846">
    <property type="entry name" value="MFS_dom"/>
</dbReference>
<dbReference type="CDD" id="cd17320">
    <property type="entry name" value="MFS_MdfA_MDR_like"/>
    <property type="match status" value="1"/>
</dbReference>
<protein>
    <recommendedName>
        <fullName evidence="8">Bcr/CflA family efflux transporter</fullName>
    </recommendedName>
</protein>
<feature type="transmembrane region" description="Helical" evidence="8">
    <location>
        <begin position="370"/>
        <end position="387"/>
    </location>
</feature>
<feature type="transmembrane region" description="Helical" evidence="8">
    <location>
        <begin position="134"/>
        <end position="156"/>
    </location>
</feature>
<keyword evidence="6 8" id="KW-1133">Transmembrane helix</keyword>
<accession>A0A1G7UCM2</accession>
<dbReference type="PROSITE" id="PS50850">
    <property type="entry name" value="MFS"/>
    <property type="match status" value="1"/>
</dbReference>
<name>A0A1G7UCM2_9PROT</name>
<evidence type="ECO:0000256" key="2">
    <source>
        <dbReference type="ARBA" id="ARBA00006236"/>
    </source>
</evidence>
<evidence type="ECO:0000259" key="9">
    <source>
        <dbReference type="PROSITE" id="PS50850"/>
    </source>
</evidence>
<evidence type="ECO:0000313" key="10">
    <source>
        <dbReference type="EMBL" id="SDG44500.1"/>
    </source>
</evidence>
<evidence type="ECO:0000256" key="5">
    <source>
        <dbReference type="ARBA" id="ARBA00022692"/>
    </source>
</evidence>
<dbReference type="InterPro" id="IPR036259">
    <property type="entry name" value="MFS_trans_sf"/>
</dbReference>
<dbReference type="OrthoDB" id="9800416at2"/>
<keyword evidence="7 8" id="KW-0472">Membrane</keyword>
<dbReference type="STRING" id="1082479.SAMN05216241_11321"/>
<feature type="domain" description="Major facilitator superfamily (MFS) profile" evidence="9">
    <location>
        <begin position="10"/>
        <end position="392"/>
    </location>
</feature>
<dbReference type="GO" id="GO:0042910">
    <property type="term" value="F:xenobiotic transmembrane transporter activity"/>
    <property type="evidence" value="ECO:0007669"/>
    <property type="project" value="InterPro"/>
</dbReference>
<keyword evidence="11" id="KW-1185">Reference proteome</keyword>
<feature type="transmembrane region" description="Helical" evidence="8">
    <location>
        <begin position="280"/>
        <end position="300"/>
    </location>
</feature>
<sequence>MSARPDRGPAVVLLTMLVALGPISTDLYLPSLPAIRAAFAVSAGTAQLTLSVFMAGFAVSQLVYGPVSDRFGRRPALLGGLALYLGATLACALAGSIGQLIAARFVQALGACAGPVLARATVRDVFDRQRGAEVLAYMTMAMALAPALGPMAGGYLQVAFGWRAAFAALLAFAVLLTAGVLWILPETNAHRDASATDPVRILANYRRLVRDSVYRGYVVTLTCTFAGLFAFVSGASFTLIEGYGLSPDQFALSFAVVVVGYMIGTFLTGRLTRRLGTDRLIALGVGANVLGGAGMVGLVAAGVGGAPAIVACQAVYMLGAGLVLPNSMAGAVGPYPRMAGSASALLGFVQMGFAGIVGVGVGQLADGSGLAMASAVALAGVAAAVTFRRHVRRGRASAAA</sequence>
<keyword evidence="8" id="KW-0997">Cell inner membrane</keyword>
<dbReference type="Proteomes" id="UP000199415">
    <property type="component" value="Unassembled WGS sequence"/>
</dbReference>
<feature type="transmembrane region" description="Helical" evidence="8">
    <location>
        <begin position="35"/>
        <end position="64"/>
    </location>
</feature>
<proteinExistence type="inferred from homology"/>
<evidence type="ECO:0000256" key="3">
    <source>
        <dbReference type="ARBA" id="ARBA00022448"/>
    </source>
</evidence>
<evidence type="ECO:0000256" key="6">
    <source>
        <dbReference type="ARBA" id="ARBA00022989"/>
    </source>
</evidence>
<feature type="transmembrane region" description="Helical" evidence="8">
    <location>
        <begin position="216"/>
        <end position="238"/>
    </location>
</feature>
<comment type="subcellular location">
    <subcellularLocation>
        <location evidence="8">Cell inner membrane</location>
        <topology evidence="8">Multi-pass membrane protein</topology>
    </subcellularLocation>
    <subcellularLocation>
        <location evidence="1">Cell membrane</location>
        <topology evidence="1">Multi-pass membrane protein</topology>
    </subcellularLocation>
</comment>
<dbReference type="InterPro" id="IPR011701">
    <property type="entry name" value="MFS"/>
</dbReference>
<gene>
    <name evidence="10" type="ORF">SAMN05216241_11321</name>
</gene>
<dbReference type="GO" id="GO:1990961">
    <property type="term" value="P:xenobiotic detoxification by transmembrane export across the plasma membrane"/>
    <property type="evidence" value="ECO:0007669"/>
    <property type="project" value="InterPro"/>
</dbReference>
<reference evidence="10 11" key="1">
    <citation type="submission" date="2016-10" db="EMBL/GenBank/DDBJ databases">
        <authorList>
            <person name="de Groot N.N."/>
        </authorList>
    </citation>
    <scope>NUCLEOTIDE SEQUENCE [LARGE SCALE GENOMIC DNA]</scope>
    <source>
        <strain evidence="10 11">DSM 25584</strain>
    </source>
</reference>
<dbReference type="GO" id="GO:0005886">
    <property type="term" value="C:plasma membrane"/>
    <property type="evidence" value="ECO:0007669"/>
    <property type="project" value="UniProtKB-SubCell"/>
</dbReference>
<keyword evidence="4" id="KW-1003">Cell membrane</keyword>
<dbReference type="NCBIfam" id="TIGR00710">
    <property type="entry name" value="efflux_Bcr_CflA"/>
    <property type="match status" value="1"/>
</dbReference>
<evidence type="ECO:0000256" key="1">
    <source>
        <dbReference type="ARBA" id="ARBA00004651"/>
    </source>
</evidence>
<feature type="transmembrane region" description="Helical" evidence="8">
    <location>
        <begin position="306"/>
        <end position="324"/>
    </location>
</feature>
<organism evidence="10 11">
    <name type="scientific">Limimonas halophila</name>
    <dbReference type="NCBI Taxonomy" id="1082479"/>
    <lineage>
        <taxon>Bacteria</taxon>
        <taxon>Pseudomonadati</taxon>
        <taxon>Pseudomonadota</taxon>
        <taxon>Alphaproteobacteria</taxon>
        <taxon>Rhodospirillales</taxon>
        <taxon>Rhodovibrionaceae</taxon>
        <taxon>Limimonas</taxon>
    </lineage>
</organism>
<comment type="caution">
    <text evidence="8">Lacks conserved residue(s) required for the propagation of feature annotation.</text>
</comment>
<evidence type="ECO:0000256" key="7">
    <source>
        <dbReference type="ARBA" id="ARBA00023136"/>
    </source>
</evidence>
<feature type="transmembrane region" description="Helical" evidence="8">
    <location>
        <begin position="162"/>
        <end position="184"/>
    </location>
</feature>